<sequence>MHDSMVSNRFIIGIVAFGVSFGLTLVFTWNFYSAIFTGIITILATYTATFIVDKRRRNYESLVLDSFVKRIKELEKIQHGMTVEVAQLESHRRNLVTESNQLQNQIGDRRNQRDSVNRELSTFALQKKQLESEVIYLQNEIKNIEKLKEEANNAFANISAEKRRLELNCNVSKAEITQLHATIGELLQEKEELENNLTLLSRLKPQLEEKLYELRVQLQELESEEKKQKEVLFSNNEQQERLENKLKLLKSQKVEEKNILEQLQGQISLLQEERDLLQNQVWELLQQLENLNQQPSFIEVGQSETEEFPFADLVESISIEPEEGAENTSSELAKEWTDFLHNLPLHEIQVLKAVLEQDNPNSVIKKIAEENITMPNLLIDAINGRAKDAIGELIIATADDIPQIYQEHQQNVQKLIAMSEKIKKKHASSN</sequence>
<dbReference type="EMBL" id="JADEWL010000049">
    <property type="protein sequence ID" value="MBE9214054.1"/>
    <property type="molecule type" value="Genomic_DNA"/>
</dbReference>
<keyword evidence="2" id="KW-0812">Transmembrane</keyword>
<comment type="caution">
    <text evidence="4">The sequence shown here is derived from an EMBL/GenBank/DDBJ whole genome shotgun (WGS) entry which is preliminary data.</text>
</comment>
<accession>A0A8J7F9E7</accession>
<evidence type="ECO:0000256" key="2">
    <source>
        <dbReference type="SAM" id="Phobius"/>
    </source>
</evidence>
<reference evidence="4" key="1">
    <citation type="submission" date="2020-10" db="EMBL/GenBank/DDBJ databases">
        <authorList>
            <person name="Castelo-Branco R."/>
            <person name="Eusebio N."/>
            <person name="Adriana R."/>
            <person name="Vieira A."/>
            <person name="Brugerolle De Fraissinette N."/>
            <person name="Rezende De Castro R."/>
            <person name="Schneider M.P."/>
            <person name="Vasconcelos V."/>
            <person name="Leao P.N."/>
        </authorList>
    </citation>
    <scope>NUCLEOTIDE SEQUENCE</scope>
    <source>
        <strain evidence="4">LEGE 06105</strain>
    </source>
</reference>
<keyword evidence="2" id="KW-0472">Membrane</keyword>
<dbReference type="InterPro" id="IPR028932">
    <property type="entry name" value="TerB-C"/>
</dbReference>
<dbReference type="Gene3D" id="1.20.5.340">
    <property type="match status" value="1"/>
</dbReference>
<feature type="transmembrane region" description="Helical" evidence="2">
    <location>
        <begin position="35"/>
        <end position="52"/>
    </location>
</feature>
<keyword evidence="5" id="KW-1185">Reference proteome</keyword>
<proteinExistence type="predicted"/>
<evidence type="ECO:0000313" key="5">
    <source>
        <dbReference type="Proteomes" id="UP000620559"/>
    </source>
</evidence>
<evidence type="ECO:0000259" key="3">
    <source>
        <dbReference type="Pfam" id="PF15615"/>
    </source>
</evidence>
<protein>
    <recommendedName>
        <fullName evidence="3">TerB-C domain-containing protein</fullName>
    </recommendedName>
</protein>
<feature type="transmembrane region" description="Helical" evidence="2">
    <location>
        <begin position="10"/>
        <end position="29"/>
    </location>
</feature>
<feature type="domain" description="TerB-C" evidence="3">
    <location>
        <begin position="251"/>
        <end position="412"/>
    </location>
</feature>
<gene>
    <name evidence="4" type="ORF">IQ247_15505</name>
</gene>
<evidence type="ECO:0000313" key="4">
    <source>
        <dbReference type="EMBL" id="MBE9214054.1"/>
    </source>
</evidence>
<dbReference type="AlphaFoldDB" id="A0A8J7F9E7"/>
<dbReference type="Proteomes" id="UP000620559">
    <property type="component" value="Unassembled WGS sequence"/>
</dbReference>
<keyword evidence="1" id="KW-0175">Coiled coil</keyword>
<feature type="coiled-coil region" evidence="1">
    <location>
        <begin position="85"/>
        <end position="294"/>
    </location>
</feature>
<organism evidence="4 5">
    <name type="scientific">Plectonema cf. radiosum LEGE 06105</name>
    <dbReference type="NCBI Taxonomy" id="945769"/>
    <lineage>
        <taxon>Bacteria</taxon>
        <taxon>Bacillati</taxon>
        <taxon>Cyanobacteriota</taxon>
        <taxon>Cyanophyceae</taxon>
        <taxon>Oscillatoriophycideae</taxon>
        <taxon>Oscillatoriales</taxon>
        <taxon>Microcoleaceae</taxon>
        <taxon>Plectonema</taxon>
    </lineage>
</organism>
<evidence type="ECO:0000256" key="1">
    <source>
        <dbReference type="SAM" id="Coils"/>
    </source>
</evidence>
<keyword evidence="2" id="KW-1133">Transmembrane helix</keyword>
<name>A0A8J7F9E7_9CYAN</name>
<dbReference type="Pfam" id="PF15615">
    <property type="entry name" value="TerB_C"/>
    <property type="match status" value="1"/>
</dbReference>